<evidence type="ECO:0000313" key="3">
    <source>
        <dbReference type="EMBL" id="MDR6835228.1"/>
    </source>
</evidence>
<dbReference type="Pfam" id="PF01569">
    <property type="entry name" value="PAP2"/>
    <property type="match status" value="1"/>
</dbReference>
<feature type="domain" description="Phosphatidic acid phosphatase type 2/haloperoxidase" evidence="1">
    <location>
        <begin position="70"/>
        <end position="192"/>
    </location>
</feature>
<dbReference type="CDD" id="cd03396">
    <property type="entry name" value="PAP2_like_6"/>
    <property type="match status" value="1"/>
</dbReference>
<dbReference type="EMBL" id="JAVDTS010000001">
    <property type="protein sequence ID" value="MDR6835228.1"/>
    <property type="molecule type" value="Genomic_DNA"/>
</dbReference>
<evidence type="ECO:0000259" key="1">
    <source>
        <dbReference type="Pfam" id="PF01569"/>
    </source>
</evidence>
<evidence type="ECO:0000313" key="4">
    <source>
        <dbReference type="Proteomes" id="UP001249076"/>
    </source>
</evidence>
<comment type="caution">
    <text evidence="2">The sequence shown here is derived from an EMBL/GenBank/DDBJ whole genome shotgun (WGS) entry which is preliminary data.</text>
</comment>
<name>A0AAJ2EYM4_ACIDE</name>
<dbReference type="Proteomes" id="UP001253458">
    <property type="component" value="Unassembled WGS sequence"/>
</dbReference>
<organism evidence="2 5">
    <name type="scientific">Acidovorax delafieldii</name>
    <name type="common">Pseudomonas delafieldii</name>
    <dbReference type="NCBI Taxonomy" id="47920"/>
    <lineage>
        <taxon>Bacteria</taxon>
        <taxon>Pseudomonadati</taxon>
        <taxon>Pseudomonadota</taxon>
        <taxon>Betaproteobacteria</taxon>
        <taxon>Burkholderiales</taxon>
        <taxon>Comamonadaceae</taxon>
        <taxon>Acidovorax</taxon>
    </lineage>
</organism>
<reference evidence="2 4" key="1">
    <citation type="submission" date="2023-07" db="EMBL/GenBank/DDBJ databases">
        <title>Sorghum-associated microbial communities from plants grown in Nebraska, USA.</title>
        <authorList>
            <person name="Schachtman D."/>
        </authorList>
    </citation>
    <scope>NUCLEOTIDE SEQUENCE</scope>
    <source>
        <strain evidence="3 4">BE105</strain>
        <strain evidence="2">BE69</strain>
    </source>
</reference>
<dbReference type="InterPro" id="IPR036938">
    <property type="entry name" value="PAP2/HPO_sf"/>
</dbReference>
<protein>
    <submittedName>
        <fullName evidence="2">Membrane-associated PAP2 superfamily phosphatase</fullName>
    </submittedName>
</protein>
<evidence type="ECO:0000313" key="5">
    <source>
        <dbReference type="Proteomes" id="UP001253458"/>
    </source>
</evidence>
<accession>A0AAJ2EYM4</accession>
<dbReference type="SUPFAM" id="SSF48317">
    <property type="entry name" value="Acid phosphatase/Vanadium-dependent haloperoxidase"/>
    <property type="match status" value="1"/>
</dbReference>
<dbReference type="EMBL" id="JAVDTL010000001">
    <property type="protein sequence ID" value="MDR6764791.1"/>
    <property type="molecule type" value="Genomic_DNA"/>
</dbReference>
<dbReference type="AlphaFoldDB" id="A0AAJ2EYM4"/>
<keyword evidence="4" id="KW-1185">Reference proteome</keyword>
<dbReference type="Proteomes" id="UP001249076">
    <property type="component" value="Unassembled WGS sequence"/>
</dbReference>
<proteinExistence type="predicted"/>
<sequence length="218" mass="23647">MAWDAAGQDLAFAQVFGSSNGFPMRDQWFFVQVLHEGARRLGWLLVLLLALSVWWPRGFLRKLDASERLQMAVSALLSLAVVSITKNLSATSCPWDLAQFGGVARHVSHWALGVLDGGSGRCFPAGHASAGFAFLGGYFALRHKAPTAARWWLAGALLAGFVLGAAQQVRGAHFMSHTLWTGWLCWTTGWLCDLAATALRPRFPHFANTTTPADGSHA</sequence>
<gene>
    <name evidence="2" type="ORF">J2W88_000049</name>
    <name evidence="3" type="ORF">J2W93_000049</name>
</gene>
<evidence type="ECO:0000313" key="2">
    <source>
        <dbReference type="EMBL" id="MDR6764791.1"/>
    </source>
</evidence>
<dbReference type="InterPro" id="IPR000326">
    <property type="entry name" value="PAP2/HPO"/>
</dbReference>